<sequence length="220" mass="25655">MALFYQHNINDNTKLGIWQIEEPEDFFLASVPQHRAITHPHKRLQHLAGRYLLKHLFPDFPYEEIVIADTRKPYLPYEQYHFSISHCGNYAAAIVSRKERVGIDIELPTGRIKKISHKFLNIQEREHFHVAGTWLQDKADTSLTLNDKSLTVLWCAKEAVYKWWGWGSVDFSDHILLQPFEIKTEGSIAANFIRMQRIFDLGLQYKVFEGLCLVWLSSAA</sequence>
<dbReference type="RefSeq" id="WP_147189677.1">
    <property type="nucleotide sequence ID" value="NZ_CP042435.1"/>
</dbReference>
<evidence type="ECO:0000256" key="2">
    <source>
        <dbReference type="ARBA" id="ARBA00022679"/>
    </source>
</evidence>
<organism evidence="4 5">
    <name type="scientific">Panacibacter ginsenosidivorans</name>
    <dbReference type="NCBI Taxonomy" id="1813871"/>
    <lineage>
        <taxon>Bacteria</taxon>
        <taxon>Pseudomonadati</taxon>
        <taxon>Bacteroidota</taxon>
        <taxon>Chitinophagia</taxon>
        <taxon>Chitinophagales</taxon>
        <taxon>Chitinophagaceae</taxon>
        <taxon>Panacibacter</taxon>
    </lineage>
</organism>
<dbReference type="PANTHER" id="PTHR12215">
    <property type="entry name" value="PHOSPHOPANTETHEINE TRANSFERASE"/>
    <property type="match status" value="1"/>
</dbReference>
<dbReference type="GO" id="GO:0008897">
    <property type="term" value="F:holo-[acyl-carrier-protein] synthase activity"/>
    <property type="evidence" value="ECO:0007669"/>
    <property type="project" value="InterPro"/>
</dbReference>
<dbReference type="KEGG" id="pgin:FRZ67_11375"/>
<name>A0A5B8V8K3_9BACT</name>
<evidence type="ECO:0000259" key="3">
    <source>
        <dbReference type="Pfam" id="PF01648"/>
    </source>
</evidence>
<gene>
    <name evidence="4" type="ORF">FRZ67_11375</name>
</gene>
<dbReference type="AlphaFoldDB" id="A0A5B8V8K3"/>
<protein>
    <submittedName>
        <fullName evidence="4">4'-phosphopantetheinyl transferase superfamily protein</fullName>
    </submittedName>
</protein>
<dbReference type="GO" id="GO:0000287">
    <property type="term" value="F:magnesium ion binding"/>
    <property type="evidence" value="ECO:0007669"/>
    <property type="project" value="InterPro"/>
</dbReference>
<comment type="similarity">
    <text evidence="1">Belongs to the P-Pant transferase superfamily. Gsp/Sfp/HetI/AcpT family.</text>
</comment>
<dbReference type="Pfam" id="PF01648">
    <property type="entry name" value="ACPS"/>
    <property type="match status" value="1"/>
</dbReference>
<dbReference type="EMBL" id="CP042435">
    <property type="protein sequence ID" value="QEC67870.1"/>
    <property type="molecule type" value="Genomic_DNA"/>
</dbReference>
<dbReference type="GO" id="GO:0019878">
    <property type="term" value="P:lysine biosynthetic process via aminoadipic acid"/>
    <property type="evidence" value="ECO:0007669"/>
    <property type="project" value="TreeGrafter"/>
</dbReference>
<evidence type="ECO:0000313" key="5">
    <source>
        <dbReference type="Proteomes" id="UP000321533"/>
    </source>
</evidence>
<dbReference type="Gene3D" id="3.90.470.20">
    <property type="entry name" value="4'-phosphopantetheinyl transferase domain"/>
    <property type="match status" value="1"/>
</dbReference>
<dbReference type="SUPFAM" id="SSF56214">
    <property type="entry name" value="4'-phosphopantetheinyl transferase"/>
    <property type="match status" value="2"/>
</dbReference>
<reference evidence="4 5" key="1">
    <citation type="journal article" date="2016" name="Int. J. Syst. Evol. Microbiol.">
        <title>Panacibacter ginsenosidivorans gen. nov., sp. nov., with ginsenoside converting activity isolated from soil of a ginseng field.</title>
        <authorList>
            <person name="Siddiqi M.Z."/>
            <person name="Muhammad Shafi S."/>
            <person name="Choi K.D."/>
            <person name="Im W.T."/>
        </authorList>
    </citation>
    <scope>NUCLEOTIDE SEQUENCE [LARGE SCALE GENOMIC DNA]</scope>
    <source>
        <strain evidence="4 5">Gsoil1550</strain>
    </source>
</reference>
<dbReference type="PANTHER" id="PTHR12215:SF10">
    <property type="entry name" value="L-AMINOADIPATE-SEMIALDEHYDE DEHYDROGENASE-PHOSPHOPANTETHEINYL TRANSFERASE"/>
    <property type="match status" value="1"/>
</dbReference>
<evidence type="ECO:0000313" key="4">
    <source>
        <dbReference type="EMBL" id="QEC67870.1"/>
    </source>
</evidence>
<accession>A0A5B8V8K3</accession>
<feature type="domain" description="4'-phosphopantetheinyl transferase" evidence="3">
    <location>
        <begin position="100"/>
        <end position="176"/>
    </location>
</feature>
<dbReference type="InterPro" id="IPR008278">
    <property type="entry name" value="4-PPantetheinyl_Trfase_dom"/>
</dbReference>
<dbReference type="OrthoDB" id="1190494at2"/>
<dbReference type="GO" id="GO:0005829">
    <property type="term" value="C:cytosol"/>
    <property type="evidence" value="ECO:0007669"/>
    <property type="project" value="TreeGrafter"/>
</dbReference>
<keyword evidence="2 4" id="KW-0808">Transferase</keyword>
<dbReference type="InterPro" id="IPR037143">
    <property type="entry name" value="4-PPantetheinyl_Trfase_dom_sf"/>
</dbReference>
<dbReference type="InterPro" id="IPR050559">
    <property type="entry name" value="P-Pant_transferase_sf"/>
</dbReference>
<dbReference type="Proteomes" id="UP000321533">
    <property type="component" value="Chromosome"/>
</dbReference>
<keyword evidence="5" id="KW-1185">Reference proteome</keyword>
<evidence type="ECO:0000256" key="1">
    <source>
        <dbReference type="ARBA" id="ARBA00010990"/>
    </source>
</evidence>
<proteinExistence type="inferred from homology"/>